<dbReference type="Proteomes" id="UP000001514">
    <property type="component" value="Unassembled WGS sequence"/>
</dbReference>
<dbReference type="InterPro" id="IPR000916">
    <property type="entry name" value="Bet_v_I/MLP"/>
</dbReference>
<dbReference type="FunCoup" id="D8RV32">
    <property type="interactions" value="574"/>
</dbReference>
<dbReference type="Gramene" id="EFJ23889">
    <property type="protein sequence ID" value="EFJ23889"/>
    <property type="gene ID" value="SELMODRAFT_102887"/>
</dbReference>
<dbReference type="GO" id="GO:0004864">
    <property type="term" value="F:protein phosphatase inhibitor activity"/>
    <property type="evidence" value="ECO:0000318"/>
    <property type="project" value="GO_Central"/>
</dbReference>
<dbReference type="SMART" id="SM01037">
    <property type="entry name" value="Bet_v_1"/>
    <property type="match status" value="1"/>
</dbReference>
<dbReference type="Gene3D" id="3.30.530.20">
    <property type="match status" value="1"/>
</dbReference>
<evidence type="ECO:0000259" key="2">
    <source>
        <dbReference type="SMART" id="SM01037"/>
    </source>
</evidence>
<dbReference type="Gramene" id="EFJ10022">
    <property type="protein sequence ID" value="EFJ10022"/>
    <property type="gene ID" value="SELMODRAFT_128954"/>
</dbReference>
<dbReference type="GO" id="GO:0038023">
    <property type="term" value="F:signaling receptor activity"/>
    <property type="evidence" value="ECO:0000318"/>
    <property type="project" value="GO_Central"/>
</dbReference>
<dbReference type="PANTHER" id="PTHR31213">
    <property type="entry name" value="OS08G0374000 PROTEIN-RELATED"/>
    <property type="match status" value="1"/>
</dbReference>
<dbReference type="EMBL" id="GL377657">
    <property type="protein sequence ID" value="EFJ10022.1"/>
    <property type="molecule type" value="Genomic_DNA"/>
</dbReference>
<evidence type="ECO:0000313" key="5">
    <source>
        <dbReference type="Proteomes" id="UP000001514"/>
    </source>
</evidence>
<keyword evidence="5" id="KW-1185">Reference proteome</keyword>
<dbReference type="OMA" id="WEMYRDN"/>
<dbReference type="AlphaFoldDB" id="D8RV32"/>
<feature type="domain" description="Bet v I/Major latex protein" evidence="2">
    <location>
        <begin position="1"/>
        <end position="145"/>
    </location>
</feature>
<dbReference type="KEGG" id="smo:SELMODRAFT_102887"/>
<dbReference type="CDD" id="cd07816">
    <property type="entry name" value="Bet_v1-like"/>
    <property type="match status" value="1"/>
</dbReference>
<dbReference type="SUPFAM" id="SSF55961">
    <property type="entry name" value="Bet v1-like"/>
    <property type="match status" value="1"/>
</dbReference>
<gene>
    <name evidence="4" type="ORF">SELMODRAFT_102887</name>
    <name evidence="3" type="ORF">SELMODRAFT_128954</name>
</gene>
<accession>D8RV32</accession>
<protein>
    <recommendedName>
        <fullName evidence="2">Bet v I/Major latex protein domain-containing protein</fullName>
    </recommendedName>
</protein>
<name>D8RV32_SELML</name>
<organism evidence="5">
    <name type="scientific">Selaginella moellendorffii</name>
    <name type="common">Spikemoss</name>
    <dbReference type="NCBI Taxonomy" id="88036"/>
    <lineage>
        <taxon>Eukaryota</taxon>
        <taxon>Viridiplantae</taxon>
        <taxon>Streptophyta</taxon>
        <taxon>Embryophyta</taxon>
        <taxon>Tracheophyta</taxon>
        <taxon>Lycopodiopsida</taxon>
        <taxon>Selaginellales</taxon>
        <taxon>Selaginellaceae</taxon>
        <taxon>Selaginella</taxon>
    </lineage>
</organism>
<reference evidence="4 5" key="1">
    <citation type="journal article" date="2011" name="Science">
        <title>The Selaginella genome identifies genetic changes associated with the evolution of vascular plants.</title>
        <authorList>
            <person name="Banks J.A."/>
            <person name="Nishiyama T."/>
            <person name="Hasebe M."/>
            <person name="Bowman J.L."/>
            <person name="Gribskov M."/>
            <person name="dePamphilis C."/>
            <person name="Albert V.A."/>
            <person name="Aono N."/>
            <person name="Aoyama T."/>
            <person name="Ambrose B.A."/>
            <person name="Ashton N.W."/>
            <person name="Axtell M.J."/>
            <person name="Barker E."/>
            <person name="Barker M.S."/>
            <person name="Bennetzen J.L."/>
            <person name="Bonawitz N.D."/>
            <person name="Chapple C."/>
            <person name="Cheng C."/>
            <person name="Correa L.G."/>
            <person name="Dacre M."/>
            <person name="DeBarry J."/>
            <person name="Dreyer I."/>
            <person name="Elias M."/>
            <person name="Engstrom E.M."/>
            <person name="Estelle M."/>
            <person name="Feng L."/>
            <person name="Finet C."/>
            <person name="Floyd S.K."/>
            <person name="Frommer W.B."/>
            <person name="Fujita T."/>
            <person name="Gramzow L."/>
            <person name="Gutensohn M."/>
            <person name="Harholt J."/>
            <person name="Hattori M."/>
            <person name="Heyl A."/>
            <person name="Hirai T."/>
            <person name="Hiwatashi Y."/>
            <person name="Ishikawa M."/>
            <person name="Iwata M."/>
            <person name="Karol K.G."/>
            <person name="Koehler B."/>
            <person name="Kolukisaoglu U."/>
            <person name="Kubo M."/>
            <person name="Kurata T."/>
            <person name="Lalonde S."/>
            <person name="Li K."/>
            <person name="Li Y."/>
            <person name="Litt A."/>
            <person name="Lyons E."/>
            <person name="Manning G."/>
            <person name="Maruyama T."/>
            <person name="Michael T.P."/>
            <person name="Mikami K."/>
            <person name="Miyazaki S."/>
            <person name="Morinaga S."/>
            <person name="Murata T."/>
            <person name="Mueller-Roeber B."/>
            <person name="Nelson D.R."/>
            <person name="Obara M."/>
            <person name="Oguri Y."/>
            <person name="Olmstead R.G."/>
            <person name="Onodera N."/>
            <person name="Petersen B.L."/>
            <person name="Pils B."/>
            <person name="Prigge M."/>
            <person name="Rensing S.A."/>
            <person name="Riano-Pachon D.M."/>
            <person name="Roberts A.W."/>
            <person name="Sato Y."/>
            <person name="Scheller H.V."/>
            <person name="Schulz B."/>
            <person name="Schulz C."/>
            <person name="Shakirov E.V."/>
            <person name="Shibagaki N."/>
            <person name="Shinohara N."/>
            <person name="Shippen D.E."/>
            <person name="Soerensen I."/>
            <person name="Sotooka R."/>
            <person name="Sugimoto N."/>
            <person name="Sugita M."/>
            <person name="Sumikawa N."/>
            <person name="Tanurdzic M."/>
            <person name="Theissen G."/>
            <person name="Ulvskov P."/>
            <person name="Wakazuki S."/>
            <person name="Weng J.K."/>
            <person name="Willats W.W."/>
            <person name="Wipf D."/>
            <person name="Wolf P.G."/>
            <person name="Yang L."/>
            <person name="Zimmer A.D."/>
            <person name="Zhu Q."/>
            <person name="Mitros T."/>
            <person name="Hellsten U."/>
            <person name="Loque D."/>
            <person name="Otillar R."/>
            <person name="Salamov A."/>
            <person name="Schmutz J."/>
            <person name="Shapiro H."/>
            <person name="Lindquist E."/>
            <person name="Lucas S."/>
            <person name="Rokhsar D."/>
            <person name="Grigoriev I.V."/>
        </authorList>
    </citation>
    <scope>NUCLEOTIDE SEQUENCE [LARGE SCALE GENOMIC DNA]</scope>
</reference>
<dbReference type="InParanoid" id="D8RV32"/>
<dbReference type="InterPro" id="IPR023393">
    <property type="entry name" value="START-like_dom_sf"/>
</dbReference>
<dbReference type="GO" id="GO:0006952">
    <property type="term" value="P:defense response"/>
    <property type="evidence" value="ECO:0007669"/>
    <property type="project" value="InterPro"/>
</dbReference>
<dbReference type="HOGENOM" id="CLU_081988_4_0_1"/>
<dbReference type="GO" id="GO:0009738">
    <property type="term" value="P:abscisic acid-activated signaling pathway"/>
    <property type="evidence" value="ECO:0000318"/>
    <property type="project" value="GO_Central"/>
</dbReference>
<dbReference type="FunFam" id="3.30.530.20:FF:000007">
    <property type="entry name" value="Major pollen allergen Bet v 1-A"/>
    <property type="match status" value="1"/>
</dbReference>
<dbReference type="GO" id="GO:0005737">
    <property type="term" value="C:cytoplasm"/>
    <property type="evidence" value="ECO:0000318"/>
    <property type="project" value="GO_Central"/>
</dbReference>
<evidence type="ECO:0000313" key="4">
    <source>
        <dbReference type="EMBL" id="EFJ23889.1"/>
    </source>
</evidence>
<dbReference type="GO" id="GO:0005634">
    <property type="term" value="C:nucleus"/>
    <property type="evidence" value="ECO:0000318"/>
    <property type="project" value="GO_Central"/>
</dbReference>
<dbReference type="EMBL" id="GL377591">
    <property type="protein sequence ID" value="EFJ23889.1"/>
    <property type="molecule type" value="Genomic_DNA"/>
</dbReference>
<dbReference type="PRINTS" id="PR00634">
    <property type="entry name" value="BETALLERGEN"/>
</dbReference>
<comment type="similarity">
    <text evidence="1">Belongs to the BetVI family.</text>
</comment>
<evidence type="ECO:0000313" key="3">
    <source>
        <dbReference type="EMBL" id="EFJ10022.1"/>
    </source>
</evidence>
<dbReference type="PANTHER" id="PTHR31213:SF24">
    <property type="entry name" value="OS08G0374000 PROTEIN"/>
    <property type="match status" value="1"/>
</dbReference>
<dbReference type="eggNOG" id="ENOG502RXTQ">
    <property type="taxonomic scope" value="Eukaryota"/>
</dbReference>
<dbReference type="GO" id="GO:0010427">
    <property type="term" value="F:abscisic acid binding"/>
    <property type="evidence" value="ECO:0000318"/>
    <property type="project" value="GO_Central"/>
</dbReference>
<dbReference type="Pfam" id="PF00407">
    <property type="entry name" value="Bet_v_1"/>
    <property type="match status" value="1"/>
</dbReference>
<dbReference type="KEGG" id="smo:SELMODRAFT_128954"/>
<dbReference type="InterPro" id="IPR050279">
    <property type="entry name" value="Plant_def-hormone_signal"/>
</dbReference>
<evidence type="ECO:0000256" key="1">
    <source>
        <dbReference type="ARBA" id="ARBA00009744"/>
    </source>
</evidence>
<sequence>MVTTTFEDVELNASSDRLWNALKDSSNLFPKIIPDKIKSIELLEGTGGTGSVRLLTFGPAPYVKEKVEFVDEESKTMTVSALEGGAIGQHFTSFKRTAAFKPGKDDTTTLLSISVDYEPIGEPPLEQIKSSLVDLLKAEEAFLQANADAYTV</sequence>
<dbReference type="InterPro" id="IPR024949">
    <property type="entry name" value="Bet_v_I_allergen"/>
</dbReference>
<proteinExistence type="inferred from homology"/>